<dbReference type="UniPathway" id="UPA00077">
    <property type="reaction ID" value="UER00157"/>
</dbReference>
<dbReference type="Gene3D" id="3.90.190.20">
    <property type="entry name" value="Mur ligase, C-terminal domain"/>
    <property type="match status" value="1"/>
</dbReference>
<feature type="domain" description="Mur ligase central" evidence="25">
    <location>
        <begin position="48"/>
        <end position="191"/>
    </location>
</feature>
<evidence type="ECO:0000256" key="22">
    <source>
        <dbReference type="ARBA" id="ARBA00049161"/>
    </source>
</evidence>
<comment type="catalytic activity">
    <reaction evidence="19">
        <text>(6S)-5,6,7,8-tetrahydrofolyl-(gamma-L-Glu)(n) + L-glutamate + ATP = (6S)-5,6,7,8-tetrahydrofolyl-(gamma-L-Glu)(n+1) + ADP + phosphate + H(+)</text>
        <dbReference type="Rhea" id="RHEA:10580"/>
        <dbReference type="Rhea" id="RHEA-COMP:14738"/>
        <dbReference type="Rhea" id="RHEA-COMP:14740"/>
        <dbReference type="ChEBI" id="CHEBI:15378"/>
        <dbReference type="ChEBI" id="CHEBI:29985"/>
        <dbReference type="ChEBI" id="CHEBI:30616"/>
        <dbReference type="ChEBI" id="CHEBI:43474"/>
        <dbReference type="ChEBI" id="CHEBI:141005"/>
        <dbReference type="ChEBI" id="CHEBI:456216"/>
        <dbReference type="EC" id="6.3.2.17"/>
    </reaction>
</comment>
<comment type="function">
    <text evidence="2">Functions in two distinct reactions of the de novo folate biosynthetic pathway. Catalyzes the addition of a glutamate residue to dihydropteroate (7,8-dihydropteroate or H2Pte) to form dihydrofolate (7,8-dihydrofolate monoglutamate or H2Pte-Glu). Also catalyzes successive additions of L-glutamate to tetrahydrofolate or 10-formyltetrahydrofolate or 5,10-methylenetetrahydrofolate, leading to folylpolyglutamate derivatives.</text>
</comment>
<dbReference type="PIRSF" id="PIRSF001563">
    <property type="entry name" value="Folylpolyglu_synth"/>
    <property type="match status" value="1"/>
</dbReference>
<gene>
    <name evidence="26" type="primary">folC</name>
    <name evidence="26" type="ORF">A9E74_00556</name>
</gene>
<dbReference type="STRING" id="291169.A9E74_00556"/>
<evidence type="ECO:0000256" key="13">
    <source>
        <dbReference type="ARBA" id="ARBA00022840"/>
    </source>
</evidence>
<dbReference type="GO" id="GO:0004326">
    <property type="term" value="F:tetrahydrofolylpolyglutamate synthase activity"/>
    <property type="evidence" value="ECO:0007669"/>
    <property type="project" value="UniProtKB-EC"/>
</dbReference>
<evidence type="ECO:0000256" key="21">
    <source>
        <dbReference type="ARBA" id="ARBA00049035"/>
    </source>
</evidence>
<dbReference type="EMBL" id="MCRI01000003">
    <property type="protein sequence ID" value="ODN67722.1"/>
    <property type="molecule type" value="Genomic_DNA"/>
</dbReference>
<evidence type="ECO:0000259" key="25">
    <source>
        <dbReference type="Pfam" id="PF08245"/>
    </source>
</evidence>
<evidence type="ECO:0000256" key="18">
    <source>
        <dbReference type="ARBA" id="ARBA00032510"/>
    </source>
</evidence>
<comment type="catalytic activity">
    <reaction evidence="21">
        <text>(6R)-5,10-methylenetetrahydrofolyl-(gamma-L-Glu)(n) + L-glutamate + ATP = (6R)-5,10-methylenetetrahydrofolyl-(gamma-L-Glu)(n+1) + ADP + phosphate + H(+)</text>
        <dbReference type="Rhea" id="RHEA:51912"/>
        <dbReference type="Rhea" id="RHEA-COMP:13257"/>
        <dbReference type="Rhea" id="RHEA-COMP:13258"/>
        <dbReference type="ChEBI" id="CHEBI:15378"/>
        <dbReference type="ChEBI" id="CHEBI:29985"/>
        <dbReference type="ChEBI" id="CHEBI:30616"/>
        <dbReference type="ChEBI" id="CHEBI:43474"/>
        <dbReference type="ChEBI" id="CHEBI:136572"/>
        <dbReference type="ChEBI" id="CHEBI:456216"/>
        <dbReference type="EC" id="6.3.2.17"/>
    </reaction>
</comment>
<evidence type="ECO:0000256" key="17">
    <source>
        <dbReference type="ARBA" id="ARBA00030592"/>
    </source>
</evidence>
<keyword evidence="11" id="KW-0479">Metal-binding</keyword>
<dbReference type="InterPro" id="IPR004101">
    <property type="entry name" value="Mur_ligase_C"/>
</dbReference>
<comment type="subunit">
    <text evidence="6">Monomer.</text>
</comment>
<comment type="pathway">
    <text evidence="4">Cofactor biosynthesis; tetrahydrofolylpolyglutamate biosynthesis.</text>
</comment>
<dbReference type="Pfam" id="PF08245">
    <property type="entry name" value="Mur_ligase_M"/>
    <property type="match status" value="1"/>
</dbReference>
<evidence type="ECO:0000256" key="10">
    <source>
        <dbReference type="ARBA" id="ARBA00022598"/>
    </source>
</evidence>
<dbReference type="FunFam" id="3.40.1190.10:FF:000004">
    <property type="entry name" value="Dihydrofolate synthase/folylpolyglutamate synthase"/>
    <property type="match status" value="1"/>
</dbReference>
<sequence length="434" mass="47665">MRFDSLPQWLAWQEKLHFTEIDPGLDRIRVVWQRMYADKKPPFRIVTVAGTNGKGSSVALLSSILSAAGYRTACYTSPHLLRYNERIVIEGQTATDQQICEAFDRIDTAREDVSLSYFEFATLAAADIFCRQNIDIAILEVGMGGRLDAVNLFDADIALITPIGLDHTVWLGDTRELIGIEKAGIMRAHHPVVCSESSPPVTVIEIAQKLASPAYIAGEDFSSETSGNLWHWHNANEQFKDLPHPALLGCYQIQNSAAVLQVISLLKAAGMEKINESAIRTGLQQVKLSGRFQLIDGPVTHIFDVTHNQQGADNLAKLLQEIPCKGKTHAVIAMLRDKDSRAVFDALLPVIDNWFLGGLTGNRGQSADELASGLKGKISDDRVHISETVEAAYNRAAEGAVTGDRILIFGSFHTVEAIMRHIPDFISQPLSVNA</sequence>
<comment type="cofactor">
    <cofactor evidence="1">
        <name>Mg(2+)</name>
        <dbReference type="ChEBI" id="CHEBI:18420"/>
    </cofactor>
</comment>
<dbReference type="PROSITE" id="PS01011">
    <property type="entry name" value="FOLYLPOLYGLU_SYNT_1"/>
    <property type="match status" value="1"/>
</dbReference>
<dbReference type="GO" id="GO:0046872">
    <property type="term" value="F:metal ion binding"/>
    <property type="evidence" value="ECO:0007669"/>
    <property type="project" value="UniProtKB-KW"/>
</dbReference>
<evidence type="ECO:0000256" key="5">
    <source>
        <dbReference type="ARBA" id="ARBA00008276"/>
    </source>
</evidence>
<proteinExistence type="inferred from homology"/>
<keyword evidence="14" id="KW-0460">Magnesium</keyword>
<dbReference type="RefSeq" id="WP_069295114.1">
    <property type="nucleotide sequence ID" value="NZ_MCRI01000003.1"/>
</dbReference>
<evidence type="ECO:0000256" key="14">
    <source>
        <dbReference type="ARBA" id="ARBA00022842"/>
    </source>
</evidence>
<keyword evidence="15" id="KW-0289">Folate biosynthesis</keyword>
<dbReference type="GO" id="GO:0005737">
    <property type="term" value="C:cytoplasm"/>
    <property type="evidence" value="ECO:0007669"/>
    <property type="project" value="TreeGrafter"/>
</dbReference>
<dbReference type="NCBIfam" id="TIGR01499">
    <property type="entry name" value="folC"/>
    <property type="match status" value="1"/>
</dbReference>
<dbReference type="EC" id="6.3.2.17" evidence="8"/>
<dbReference type="SUPFAM" id="SSF53623">
    <property type="entry name" value="MurD-like peptide ligases, catalytic domain"/>
    <property type="match status" value="1"/>
</dbReference>
<dbReference type="GO" id="GO:0008841">
    <property type="term" value="F:dihydrofolate synthase activity"/>
    <property type="evidence" value="ECO:0007669"/>
    <property type="project" value="UniProtKB-EC"/>
</dbReference>
<dbReference type="NCBIfam" id="NF008101">
    <property type="entry name" value="PRK10846.1"/>
    <property type="match status" value="1"/>
</dbReference>
<feature type="domain" description="Mur ligase C-terminal" evidence="24">
    <location>
        <begin position="290"/>
        <end position="412"/>
    </location>
</feature>
<comment type="caution">
    <text evidence="26">The sequence shown here is derived from an EMBL/GenBank/DDBJ whole genome shotgun (WGS) entry which is preliminary data.</text>
</comment>
<evidence type="ECO:0000256" key="19">
    <source>
        <dbReference type="ARBA" id="ARBA00047493"/>
    </source>
</evidence>
<comment type="pathway">
    <text evidence="3">Cofactor biosynthesis; tetrahydrofolate biosynthesis; 7,8-dihydrofolate from 2-amino-4-hydroxy-6-hydroxymethyl-7,8-dihydropteridine diphosphate and 4-aminobenzoate: step 2/2.</text>
</comment>
<dbReference type="InterPro" id="IPR001645">
    <property type="entry name" value="Folylpolyglutamate_synth"/>
</dbReference>
<evidence type="ECO:0000256" key="6">
    <source>
        <dbReference type="ARBA" id="ARBA00011245"/>
    </source>
</evidence>
<keyword evidence="10 23" id="KW-0436">Ligase</keyword>
<evidence type="ECO:0000256" key="1">
    <source>
        <dbReference type="ARBA" id="ARBA00001946"/>
    </source>
</evidence>
<comment type="similarity">
    <text evidence="5 23">Belongs to the folylpolyglutamate synthase family.</text>
</comment>
<evidence type="ECO:0000256" key="7">
    <source>
        <dbReference type="ARBA" id="ARBA00013023"/>
    </source>
</evidence>
<dbReference type="Proteomes" id="UP000094379">
    <property type="component" value="Unassembled WGS sequence"/>
</dbReference>
<name>A0A1E3GUI2_9GAMM</name>
<dbReference type="SUPFAM" id="SSF53244">
    <property type="entry name" value="MurD-like peptide ligases, peptide-binding domain"/>
    <property type="match status" value="1"/>
</dbReference>
<keyword evidence="13 23" id="KW-0067">ATP-binding</keyword>
<evidence type="ECO:0000256" key="4">
    <source>
        <dbReference type="ARBA" id="ARBA00005150"/>
    </source>
</evidence>
<evidence type="ECO:0000256" key="3">
    <source>
        <dbReference type="ARBA" id="ARBA00004799"/>
    </source>
</evidence>
<organism evidence="26 27">
    <name type="scientific">Methylophaga muralis</name>
    <dbReference type="NCBI Taxonomy" id="291169"/>
    <lineage>
        <taxon>Bacteria</taxon>
        <taxon>Pseudomonadati</taxon>
        <taxon>Pseudomonadota</taxon>
        <taxon>Gammaproteobacteria</taxon>
        <taxon>Thiotrichales</taxon>
        <taxon>Piscirickettsiaceae</taxon>
        <taxon>Methylophaga</taxon>
    </lineage>
</organism>
<reference evidence="26 27" key="1">
    <citation type="submission" date="2016-07" db="EMBL/GenBank/DDBJ databases">
        <title>Draft Genome Sequence of Methylophaga muralis Bur 1.</title>
        <authorList>
            <person name="Vasilenko O.V."/>
            <person name="Doronina N.V."/>
            <person name="Shmareva M.N."/>
            <person name="Tarlachkov S.V."/>
            <person name="Mustakhimov I."/>
            <person name="Trotsenko Y.A."/>
        </authorList>
    </citation>
    <scope>NUCLEOTIDE SEQUENCE [LARGE SCALE GENOMIC DNA]</scope>
    <source>
        <strain evidence="26 27">Bur 1</strain>
    </source>
</reference>
<dbReference type="InterPro" id="IPR036615">
    <property type="entry name" value="Mur_ligase_C_dom_sf"/>
</dbReference>
<evidence type="ECO:0000259" key="24">
    <source>
        <dbReference type="Pfam" id="PF02875"/>
    </source>
</evidence>
<evidence type="ECO:0000256" key="12">
    <source>
        <dbReference type="ARBA" id="ARBA00022741"/>
    </source>
</evidence>
<dbReference type="AlphaFoldDB" id="A0A1E3GUI2"/>
<evidence type="ECO:0000256" key="20">
    <source>
        <dbReference type="ARBA" id="ARBA00047808"/>
    </source>
</evidence>
<evidence type="ECO:0000313" key="27">
    <source>
        <dbReference type="Proteomes" id="UP000094379"/>
    </source>
</evidence>
<dbReference type="EC" id="6.3.2.12" evidence="7"/>
<evidence type="ECO:0000256" key="16">
    <source>
        <dbReference type="ARBA" id="ARBA00030048"/>
    </source>
</evidence>
<dbReference type="GO" id="GO:0046656">
    <property type="term" value="P:folic acid biosynthetic process"/>
    <property type="evidence" value="ECO:0007669"/>
    <property type="project" value="UniProtKB-KW"/>
</dbReference>
<comment type="catalytic activity">
    <reaction evidence="22">
        <text>7,8-dihydropteroate + L-glutamate + ATP = 7,8-dihydrofolate + ADP + phosphate + H(+)</text>
        <dbReference type="Rhea" id="RHEA:23584"/>
        <dbReference type="ChEBI" id="CHEBI:15378"/>
        <dbReference type="ChEBI" id="CHEBI:17839"/>
        <dbReference type="ChEBI" id="CHEBI:29985"/>
        <dbReference type="ChEBI" id="CHEBI:30616"/>
        <dbReference type="ChEBI" id="CHEBI:43474"/>
        <dbReference type="ChEBI" id="CHEBI:57451"/>
        <dbReference type="ChEBI" id="CHEBI:456216"/>
        <dbReference type="EC" id="6.3.2.12"/>
    </reaction>
</comment>
<evidence type="ECO:0000256" key="8">
    <source>
        <dbReference type="ARBA" id="ARBA00013025"/>
    </source>
</evidence>
<dbReference type="PATRIC" id="fig|291169.3.peg.559"/>
<protein>
    <recommendedName>
        <fullName evidence="9">Dihydrofolate synthase/folylpolyglutamate synthase</fullName>
        <ecNumber evidence="7">6.3.2.12</ecNumber>
        <ecNumber evidence="8">6.3.2.17</ecNumber>
    </recommendedName>
    <alternativeName>
        <fullName evidence="18">Folylpoly-gamma-glutamate synthetase-dihydrofolate synthetase</fullName>
    </alternativeName>
    <alternativeName>
        <fullName evidence="16">Folylpolyglutamate synthetase</fullName>
    </alternativeName>
    <alternativeName>
        <fullName evidence="17">Tetrahydrofolylpolyglutamate synthase</fullName>
    </alternativeName>
</protein>
<dbReference type="PANTHER" id="PTHR11136">
    <property type="entry name" value="FOLYLPOLYGLUTAMATE SYNTHASE-RELATED"/>
    <property type="match status" value="1"/>
</dbReference>
<evidence type="ECO:0000256" key="9">
    <source>
        <dbReference type="ARBA" id="ARBA00019357"/>
    </source>
</evidence>
<accession>A0A1E3GUI2</accession>
<dbReference type="PANTHER" id="PTHR11136:SF0">
    <property type="entry name" value="DIHYDROFOLATE SYNTHETASE-RELATED"/>
    <property type="match status" value="1"/>
</dbReference>
<comment type="catalytic activity">
    <reaction evidence="20">
        <text>10-formyltetrahydrofolyl-(gamma-L-Glu)(n) + L-glutamate + ATP = 10-formyltetrahydrofolyl-(gamma-L-Glu)(n+1) + ADP + phosphate + H(+)</text>
        <dbReference type="Rhea" id="RHEA:51904"/>
        <dbReference type="Rhea" id="RHEA-COMP:13088"/>
        <dbReference type="Rhea" id="RHEA-COMP:14300"/>
        <dbReference type="ChEBI" id="CHEBI:15378"/>
        <dbReference type="ChEBI" id="CHEBI:29985"/>
        <dbReference type="ChEBI" id="CHEBI:30616"/>
        <dbReference type="ChEBI" id="CHEBI:43474"/>
        <dbReference type="ChEBI" id="CHEBI:134413"/>
        <dbReference type="ChEBI" id="CHEBI:456216"/>
        <dbReference type="EC" id="6.3.2.17"/>
    </reaction>
</comment>
<evidence type="ECO:0000256" key="23">
    <source>
        <dbReference type="PIRNR" id="PIRNR001563"/>
    </source>
</evidence>
<evidence type="ECO:0000313" key="26">
    <source>
        <dbReference type="EMBL" id="ODN67722.1"/>
    </source>
</evidence>
<dbReference type="GO" id="GO:0005524">
    <property type="term" value="F:ATP binding"/>
    <property type="evidence" value="ECO:0007669"/>
    <property type="project" value="UniProtKB-KW"/>
</dbReference>
<dbReference type="InterPro" id="IPR018109">
    <property type="entry name" value="Folylpolyglutamate_synth_CS"/>
</dbReference>
<evidence type="ECO:0000256" key="15">
    <source>
        <dbReference type="ARBA" id="ARBA00022909"/>
    </source>
</evidence>
<dbReference type="InterPro" id="IPR013221">
    <property type="entry name" value="Mur_ligase_cen"/>
</dbReference>
<dbReference type="Pfam" id="PF02875">
    <property type="entry name" value="Mur_ligase_C"/>
    <property type="match status" value="1"/>
</dbReference>
<keyword evidence="27" id="KW-1185">Reference proteome</keyword>
<dbReference type="GO" id="GO:0046654">
    <property type="term" value="P:tetrahydrofolate biosynthetic process"/>
    <property type="evidence" value="ECO:0007669"/>
    <property type="project" value="UniProtKB-UniPathway"/>
</dbReference>
<dbReference type="InterPro" id="IPR036565">
    <property type="entry name" value="Mur-like_cat_sf"/>
</dbReference>
<dbReference type="Gene3D" id="3.40.1190.10">
    <property type="entry name" value="Mur-like, catalytic domain"/>
    <property type="match status" value="1"/>
</dbReference>
<evidence type="ECO:0000256" key="2">
    <source>
        <dbReference type="ARBA" id="ARBA00002714"/>
    </source>
</evidence>
<keyword evidence="12 23" id="KW-0547">Nucleotide-binding</keyword>
<evidence type="ECO:0000256" key="11">
    <source>
        <dbReference type="ARBA" id="ARBA00022723"/>
    </source>
</evidence>